<feature type="signal peptide" evidence="2">
    <location>
        <begin position="1"/>
        <end position="21"/>
    </location>
</feature>
<evidence type="ECO:0000256" key="1">
    <source>
        <dbReference type="SAM" id="MobiDB-lite"/>
    </source>
</evidence>
<name>A0A2G5HYD7_CERBT</name>
<dbReference type="OrthoDB" id="3648346at2759"/>
<evidence type="ECO:0000313" key="3">
    <source>
        <dbReference type="EMBL" id="PIA97549.1"/>
    </source>
</evidence>
<dbReference type="EMBL" id="LKMD01000102">
    <property type="protein sequence ID" value="PIA97549.1"/>
    <property type="molecule type" value="Genomic_DNA"/>
</dbReference>
<evidence type="ECO:0000256" key="2">
    <source>
        <dbReference type="SAM" id="SignalP"/>
    </source>
</evidence>
<evidence type="ECO:0000313" key="6">
    <source>
        <dbReference type="Proteomes" id="UP001302367"/>
    </source>
</evidence>
<protein>
    <submittedName>
        <fullName evidence="3">Uncharacterized protein</fullName>
    </submittedName>
</protein>
<keyword evidence="2" id="KW-0732">Signal</keyword>
<dbReference type="PROSITE" id="PS51257">
    <property type="entry name" value="PROKAR_LIPOPROTEIN"/>
    <property type="match status" value="1"/>
</dbReference>
<dbReference type="EMBL" id="CP134185">
    <property type="protein sequence ID" value="WPA98438.1"/>
    <property type="molecule type" value="Genomic_DNA"/>
</dbReference>
<gene>
    <name evidence="3" type="ORF">CB0940_05845</name>
    <name evidence="4" type="ORF">RHO25_003050</name>
</gene>
<accession>A0A2G5HYD7</accession>
<reference evidence="3 5" key="1">
    <citation type="submission" date="2015-10" db="EMBL/GenBank/DDBJ databases">
        <title>The cercosporin biosynthetic gene cluster was horizontally transferred to several fungal lineages and shown to be expanded in Cercospora beticola based on microsynteny with recipient genomes.</title>
        <authorList>
            <person name="De Jonge R."/>
            <person name="Ebert M.K."/>
            <person name="Suttle J.C."/>
            <person name="Jurick Ii W.M."/>
            <person name="Secor G.A."/>
            <person name="Thomma B.P."/>
            <person name="Van De Peer Y."/>
            <person name="Bolton M.D."/>
        </authorList>
    </citation>
    <scope>NUCLEOTIDE SEQUENCE [LARGE SCALE GENOMIC DNA]</scope>
    <source>
        <strain evidence="3 5">09-40</strain>
    </source>
</reference>
<feature type="compositionally biased region" description="Basic and acidic residues" evidence="1">
    <location>
        <begin position="186"/>
        <end position="290"/>
    </location>
</feature>
<feature type="chain" id="PRO_5013680350" evidence="2">
    <location>
        <begin position="22"/>
        <end position="304"/>
    </location>
</feature>
<evidence type="ECO:0000313" key="5">
    <source>
        <dbReference type="Proteomes" id="UP000230605"/>
    </source>
</evidence>
<feature type="region of interest" description="Disordered" evidence="1">
    <location>
        <begin position="186"/>
        <end position="304"/>
    </location>
</feature>
<organism evidence="3 5">
    <name type="scientific">Cercospora beticola</name>
    <name type="common">Sugarbeet leaf spot fungus</name>
    <dbReference type="NCBI Taxonomy" id="122368"/>
    <lineage>
        <taxon>Eukaryota</taxon>
        <taxon>Fungi</taxon>
        <taxon>Dikarya</taxon>
        <taxon>Ascomycota</taxon>
        <taxon>Pezizomycotina</taxon>
        <taxon>Dothideomycetes</taxon>
        <taxon>Dothideomycetidae</taxon>
        <taxon>Mycosphaerellales</taxon>
        <taxon>Mycosphaerellaceae</taxon>
        <taxon>Cercospora</taxon>
    </lineage>
</organism>
<keyword evidence="6" id="KW-1185">Reference proteome</keyword>
<dbReference type="Proteomes" id="UP001302367">
    <property type="component" value="Chromosome 2"/>
</dbReference>
<dbReference type="AlphaFoldDB" id="A0A2G5HYD7"/>
<proteinExistence type="predicted"/>
<reference evidence="4 6" key="2">
    <citation type="submission" date="2023-09" db="EMBL/GenBank/DDBJ databases">
        <title>Complete-Gapless Cercospora beticola genome.</title>
        <authorList>
            <person name="Wyatt N.A."/>
            <person name="Spanner R.E."/>
            <person name="Bolton M.D."/>
        </authorList>
    </citation>
    <scope>NUCLEOTIDE SEQUENCE [LARGE SCALE GENOMIC DNA]</scope>
    <source>
        <strain evidence="4">Cb09-40</strain>
    </source>
</reference>
<evidence type="ECO:0000313" key="4">
    <source>
        <dbReference type="EMBL" id="WPA98438.1"/>
    </source>
</evidence>
<dbReference type="Proteomes" id="UP000230605">
    <property type="component" value="Chromosome 2"/>
</dbReference>
<sequence length="304" mass="36150">MRAYNALVLLVWSGLSCVVKAESEKVSLIDKCNAFCDFVFYADGDGQYPLCYAGFCKDNNCVIQPHNVTWPCPELSPCEVEGAECFIDTYPYPDAPMNLGCGGSEAAKAFKKIRSQVTKKPRPEWWGLVHKYDEELGKYWKEREERELKEFDGLLSPFMEKRLRRSGNLPKGYDARKRRMQIEKEVREERERKEMEEKEAVERREREERENKEREERERKEREEQERKTRVEQEKKKRAETEKKEKAEQEKKMQEQEDEKKILGSEKEKKVQASREVEEKRKEEKLKDVVEEAEEEGEQEKSEL</sequence>